<gene>
    <name evidence="3" type="ORF">HDA36_002895</name>
</gene>
<sequence>MEVVGMAGSPEFSGLGTVLAALVLGYLVLVEPWLGRSMYGELRRRREDDPGVLVRMYGRWSAILWALAAAALLAVAASPDLSWAQIGLRLPEGWSLEAAGLDRDPASLLGLAVGAGIGLAAVVLVGWLLRRTVPGWRHPGLAAVDAMLPRTPGERWAGAGMAVTAGVCEEIVFRGLLIALGTALGLPLYAAAALSLAVFVLGHLYQGGRALPGVALAGLALTVLYLRTDSLLVPILLHVLIDLRSLAFSSPAQRPEPVRASATIGTGNGG</sequence>
<protein>
    <submittedName>
        <fullName evidence="3">Membrane protease YdiL (CAAX protease family)</fullName>
    </submittedName>
</protein>
<keyword evidence="4" id="KW-1185">Reference proteome</keyword>
<dbReference type="GO" id="GO:0004175">
    <property type="term" value="F:endopeptidase activity"/>
    <property type="evidence" value="ECO:0007669"/>
    <property type="project" value="UniProtKB-ARBA"/>
</dbReference>
<evidence type="ECO:0000256" key="1">
    <source>
        <dbReference type="SAM" id="Phobius"/>
    </source>
</evidence>
<name>A0A7W8QM06_9ACTN</name>
<dbReference type="Pfam" id="PF02517">
    <property type="entry name" value="Rce1-like"/>
    <property type="match status" value="1"/>
</dbReference>
<keyword evidence="1" id="KW-1133">Transmembrane helix</keyword>
<keyword evidence="3" id="KW-0645">Protease</keyword>
<dbReference type="RefSeq" id="WP_246528249.1">
    <property type="nucleotide sequence ID" value="NZ_BAAAJD010000073.1"/>
</dbReference>
<feature type="transmembrane region" description="Helical" evidence="1">
    <location>
        <begin position="207"/>
        <end position="226"/>
    </location>
</feature>
<dbReference type="EMBL" id="JACHDB010000001">
    <property type="protein sequence ID" value="MBB5432811.1"/>
    <property type="molecule type" value="Genomic_DNA"/>
</dbReference>
<keyword evidence="3" id="KW-0378">Hydrolase</keyword>
<comment type="caution">
    <text evidence="3">The sequence shown here is derived from an EMBL/GenBank/DDBJ whole genome shotgun (WGS) entry which is preliminary data.</text>
</comment>
<dbReference type="AlphaFoldDB" id="A0A7W8QM06"/>
<reference evidence="3 4" key="1">
    <citation type="submission" date="2020-08" db="EMBL/GenBank/DDBJ databases">
        <title>Sequencing the genomes of 1000 actinobacteria strains.</title>
        <authorList>
            <person name="Klenk H.-P."/>
        </authorList>
    </citation>
    <scope>NUCLEOTIDE SEQUENCE [LARGE SCALE GENOMIC DNA]</scope>
    <source>
        <strain evidence="3 4">DSM 44551</strain>
    </source>
</reference>
<dbReference type="Proteomes" id="UP000572635">
    <property type="component" value="Unassembled WGS sequence"/>
</dbReference>
<dbReference type="InterPro" id="IPR003675">
    <property type="entry name" value="Rce1/LyrA-like_dom"/>
</dbReference>
<feature type="transmembrane region" description="Helical" evidence="1">
    <location>
        <begin position="106"/>
        <end position="129"/>
    </location>
</feature>
<feature type="transmembrane region" description="Helical" evidence="1">
    <location>
        <begin position="176"/>
        <end position="201"/>
    </location>
</feature>
<dbReference type="GO" id="GO:0006508">
    <property type="term" value="P:proteolysis"/>
    <property type="evidence" value="ECO:0007669"/>
    <property type="project" value="UniProtKB-KW"/>
</dbReference>
<feature type="domain" description="CAAX prenyl protease 2/Lysostaphin resistance protein A-like" evidence="2">
    <location>
        <begin position="156"/>
        <end position="243"/>
    </location>
</feature>
<proteinExistence type="predicted"/>
<keyword evidence="1" id="KW-0472">Membrane</keyword>
<keyword evidence="1" id="KW-0812">Transmembrane</keyword>
<feature type="transmembrane region" description="Helical" evidence="1">
    <location>
        <begin position="12"/>
        <end position="34"/>
    </location>
</feature>
<accession>A0A7W8QM06</accession>
<evidence type="ECO:0000259" key="2">
    <source>
        <dbReference type="Pfam" id="PF02517"/>
    </source>
</evidence>
<evidence type="ECO:0000313" key="4">
    <source>
        <dbReference type="Proteomes" id="UP000572635"/>
    </source>
</evidence>
<feature type="transmembrane region" description="Helical" evidence="1">
    <location>
        <begin position="63"/>
        <end position="86"/>
    </location>
</feature>
<evidence type="ECO:0000313" key="3">
    <source>
        <dbReference type="EMBL" id="MBB5432811.1"/>
    </source>
</evidence>
<organism evidence="3 4">
    <name type="scientific">Nocardiopsis composta</name>
    <dbReference type="NCBI Taxonomy" id="157465"/>
    <lineage>
        <taxon>Bacteria</taxon>
        <taxon>Bacillati</taxon>
        <taxon>Actinomycetota</taxon>
        <taxon>Actinomycetes</taxon>
        <taxon>Streptosporangiales</taxon>
        <taxon>Nocardiopsidaceae</taxon>
        <taxon>Nocardiopsis</taxon>
    </lineage>
</organism>
<dbReference type="GO" id="GO:0080120">
    <property type="term" value="P:CAAX-box protein maturation"/>
    <property type="evidence" value="ECO:0007669"/>
    <property type="project" value="UniProtKB-ARBA"/>
</dbReference>